<name>A0AAD4L5S3_9AGAM</name>
<evidence type="ECO:0000313" key="1">
    <source>
        <dbReference type="EMBL" id="KAH8977711.1"/>
    </source>
</evidence>
<gene>
    <name evidence="1" type="ORF">EDB92DRAFT_1957574</name>
</gene>
<organism evidence="1 2">
    <name type="scientific">Lactarius akahatsu</name>
    <dbReference type="NCBI Taxonomy" id="416441"/>
    <lineage>
        <taxon>Eukaryota</taxon>
        <taxon>Fungi</taxon>
        <taxon>Dikarya</taxon>
        <taxon>Basidiomycota</taxon>
        <taxon>Agaricomycotina</taxon>
        <taxon>Agaricomycetes</taxon>
        <taxon>Russulales</taxon>
        <taxon>Russulaceae</taxon>
        <taxon>Lactarius</taxon>
    </lineage>
</organism>
<protein>
    <submittedName>
        <fullName evidence="1">Uncharacterized protein</fullName>
    </submittedName>
</protein>
<keyword evidence="2" id="KW-1185">Reference proteome</keyword>
<dbReference type="AlphaFoldDB" id="A0AAD4L5S3"/>
<dbReference type="EMBL" id="JAKELL010000283">
    <property type="protein sequence ID" value="KAH8977711.1"/>
    <property type="molecule type" value="Genomic_DNA"/>
</dbReference>
<accession>A0AAD4L5S3</accession>
<sequence>MSRPLRASRVEWHIYAHGIAIVDHGNLGACHVSSATPPATTIAGMNDADVLDGLLGALDFHEFVLGHRLLGFDAKTENTQTPPSTPPPDGNGNTVFAAVTNLKAYPTALHAALPPRAALLFFSGHGDPRSMTTHAARRAEYQLSQNQRHGNLCRSGTGAGDGALALTVAVDIVSFFTLKVEAPPTTGITPPPAHILTQ</sequence>
<reference evidence="1" key="1">
    <citation type="submission" date="2022-01" db="EMBL/GenBank/DDBJ databases">
        <title>Comparative genomics reveals a dynamic genome evolution in the ectomycorrhizal milk-cap (Lactarius) mushrooms.</title>
        <authorList>
            <consortium name="DOE Joint Genome Institute"/>
            <person name="Lebreton A."/>
            <person name="Tang N."/>
            <person name="Kuo A."/>
            <person name="LaButti K."/>
            <person name="Drula E."/>
            <person name="Barry K."/>
            <person name="Clum A."/>
            <person name="Lipzen A."/>
            <person name="Mousain D."/>
            <person name="Ng V."/>
            <person name="Wang R."/>
            <person name="Wang X."/>
            <person name="Dai Y."/>
            <person name="Henrissat B."/>
            <person name="Grigoriev I.V."/>
            <person name="Guerin-Laguette A."/>
            <person name="Yu F."/>
            <person name="Martin F.M."/>
        </authorList>
    </citation>
    <scope>NUCLEOTIDE SEQUENCE</scope>
    <source>
        <strain evidence="1">QP</strain>
    </source>
</reference>
<proteinExistence type="predicted"/>
<comment type="caution">
    <text evidence="1">The sequence shown here is derived from an EMBL/GenBank/DDBJ whole genome shotgun (WGS) entry which is preliminary data.</text>
</comment>
<evidence type="ECO:0000313" key="2">
    <source>
        <dbReference type="Proteomes" id="UP001201163"/>
    </source>
</evidence>
<dbReference type="Proteomes" id="UP001201163">
    <property type="component" value="Unassembled WGS sequence"/>
</dbReference>